<dbReference type="SUPFAM" id="SSF52540">
    <property type="entry name" value="P-loop containing nucleoside triphosphate hydrolases"/>
    <property type="match status" value="1"/>
</dbReference>
<dbReference type="GO" id="GO:0009378">
    <property type="term" value="F:four-way junction helicase activity"/>
    <property type="evidence" value="ECO:0007669"/>
    <property type="project" value="InterPro"/>
</dbReference>
<dbReference type="InterPro" id="IPR021886">
    <property type="entry name" value="MgsA_C"/>
</dbReference>
<evidence type="ECO:0000313" key="7">
    <source>
        <dbReference type="EMBL" id="ACS80022.1"/>
    </source>
</evidence>
<feature type="compositionally biased region" description="Basic and acidic residues" evidence="5">
    <location>
        <begin position="385"/>
        <end position="395"/>
    </location>
</feature>
<dbReference type="RefSeq" id="WP_015851838.1">
    <property type="nucleotide sequence ID" value="NC_012881.1"/>
</dbReference>
<dbReference type="GO" id="GO:0003677">
    <property type="term" value="F:DNA binding"/>
    <property type="evidence" value="ECO:0007669"/>
    <property type="project" value="InterPro"/>
</dbReference>
<evidence type="ECO:0000256" key="2">
    <source>
        <dbReference type="ARBA" id="ARBA00020776"/>
    </source>
</evidence>
<protein>
    <recommendedName>
        <fullName evidence="2">Replication-associated recombination protein A</fullName>
    </recommendedName>
</protein>
<evidence type="ECO:0000256" key="3">
    <source>
        <dbReference type="ARBA" id="ARBA00022741"/>
    </source>
</evidence>
<dbReference type="CDD" id="cd00009">
    <property type="entry name" value="AAA"/>
    <property type="match status" value="1"/>
</dbReference>
<dbReference type="SMART" id="SM00382">
    <property type="entry name" value="AAA"/>
    <property type="match status" value="1"/>
</dbReference>
<dbReference type="InterPro" id="IPR051314">
    <property type="entry name" value="AAA_ATPase_RarA/MGS1/WRNIP1"/>
</dbReference>
<dbReference type="Gene3D" id="1.10.3710.10">
    <property type="entry name" value="DNA polymerase III clamp loader subunits, C-terminal domain"/>
    <property type="match status" value="1"/>
</dbReference>
<dbReference type="AlphaFoldDB" id="C6BV47"/>
<organism evidence="7 8">
    <name type="scientific">Maridesulfovibrio salexigens (strain ATCC 14822 / DSM 2638 / NCIMB 8403 / VKM B-1763)</name>
    <name type="common">Desulfovibrio salexigens</name>
    <dbReference type="NCBI Taxonomy" id="526222"/>
    <lineage>
        <taxon>Bacteria</taxon>
        <taxon>Pseudomonadati</taxon>
        <taxon>Thermodesulfobacteriota</taxon>
        <taxon>Desulfovibrionia</taxon>
        <taxon>Desulfovibrionales</taxon>
        <taxon>Desulfovibrionaceae</taxon>
        <taxon>Maridesulfovibrio</taxon>
    </lineage>
</organism>
<dbReference type="GO" id="GO:0006261">
    <property type="term" value="P:DNA-templated DNA replication"/>
    <property type="evidence" value="ECO:0007669"/>
    <property type="project" value="TreeGrafter"/>
</dbReference>
<dbReference type="GO" id="GO:0005524">
    <property type="term" value="F:ATP binding"/>
    <property type="evidence" value="ECO:0007669"/>
    <property type="project" value="UniProtKB-KW"/>
</dbReference>
<proteinExistence type="predicted"/>
<comment type="function">
    <text evidence="1">DNA-dependent ATPase that plays important roles in cellular responses to stalled DNA replication processes.</text>
</comment>
<dbReference type="PANTHER" id="PTHR13779">
    <property type="entry name" value="WERNER HELICASE-INTERACTING PROTEIN 1 FAMILY MEMBER"/>
    <property type="match status" value="1"/>
</dbReference>
<evidence type="ECO:0000256" key="1">
    <source>
        <dbReference type="ARBA" id="ARBA00002393"/>
    </source>
</evidence>
<dbReference type="Gene3D" id="1.10.8.60">
    <property type="match status" value="1"/>
</dbReference>
<gene>
    <name evidence="7" type="ordered locus">Desal_1962</name>
</gene>
<keyword evidence="4" id="KW-0067">ATP-binding</keyword>
<dbReference type="Pfam" id="PF16193">
    <property type="entry name" value="AAA_assoc_2"/>
    <property type="match status" value="1"/>
</dbReference>
<dbReference type="InterPro" id="IPR027417">
    <property type="entry name" value="P-loop_NTPase"/>
</dbReference>
<dbReference type="KEGG" id="dsa:Desal_1962"/>
<dbReference type="Gene3D" id="3.40.50.300">
    <property type="entry name" value="P-loop containing nucleotide triphosphate hydrolases"/>
    <property type="match status" value="1"/>
</dbReference>
<dbReference type="Proteomes" id="UP000002601">
    <property type="component" value="Chromosome"/>
</dbReference>
<dbReference type="PANTHER" id="PTHR13779:SF7">
    <property type="entry name" value="ATPASE WRNIP1"/>
    <property type="match status" value="1"/>
</dbReference>
<dbReference type="GO" id="GO:0017116">
    <property type="term" value="F:single-stranded DNA helicase activity"/>
    <property type="evidence" value="ECO:0007669"/>
    <property type="project" value="TreeGrafter"/>
</dbReference>
<feature type="domain" description="AAA+ ATPase" evidence="6">
    <location>
        <begin position="41"/>
        <end position="157"/>
    </location>
</feature>
<keyword evidence="3" id="KW-0547">Nucleotide-binding</keyword>
<dbReference type="STRING" id="526222.Desal_1962"/>
<dbReference type="InterPro" id="IPR032423">
    <property type="entry name" value="AAA_assoc_2"/>
</dbReference>
<dbReference type="OrthoDB" id="9778364at2"/>
<accession>C6BV47</accession>
<dbReference type="CDD" id="cd18139">
    <property type="entry name" value="HLD_clamp_RarA"/>
    <property type="match status" value="1"/>
</dbReference>
<dbReference type="eggNOG" id="COG2256">
    <property type="taxonomic scope" value="Bacteria"/>
</dbReference>
<name>C6BV47_MARSD</name>
<dbReference type="Pfam" id="PF05496">
    <property type="entry name" value="RuvB_N"/>
    <property type="match status" value="1"/>
</dbReference>
<dbReference type="GO" id="GO:0006310">
    <property type="term" value="P:DNA recombination"/>
    <property type="evidence" value="ECO:0007669"/>
    <property type="project" value="InterPro"/>
</dbReference>
<evidence type="ECO:0000313" key="8">
    <source>
        <dbReference type="Proteomes" id="UP000002601"/>
    </source>
</evidence>
<evidence type="ECO:0000256" key="4">
    <source>
        <dbReference type="ARBA" id="ARBA00022840"/>
    </source>
</evidence>
<feature type="region of interest" description="Disordered" evidence="5">
    <location>
        <begin position="385"/>
        <end position="420"/>
    </location>
</feature>
<dbReference type="Pfam" id="PF12002">
    <property type="entry name" value="MgsA_C"/>
    <property type="match status" value="1"/>
</dbReference>
<reference evidence="7 8" key="1">
    <citation type="submission" date="2009-06" db="EMBL/GenBank/DDBJ databases">
        <title>Complete sequence of Desulfovibrio salexigens DSM 2638.</title>
        <authorList>
            <consortium name="US DOE Joint Genome Institute"/>
            <person name="Lucas S."/>
            <person name="Copeland A."/>
            <person name="Lapidus A."/>
            <person name="Glavina del Rio T."/>
            <person name="Tice H."/>
            <person name="Bruce D."/>
            <person name="Goodwin L."/>
            <person name="Pitluck S."/>
            <person name="Munk A.C."/>
            <person name="Brettin T."/>
            <person name="Detter J.C."/>
            <person name="Han C."/>
            <person name="Tapia R."/>
            <person name="Larimer F."/>
            <person name="Land M."/>
            <person name="Hauser L."/>
            <person name="Kyrpides N."/>
            <person name="Anderson I."/>
            <person name="Wall J.D."/>
            <person name="Arkin A.P."/>
            <person name="Dehal P."/>
            <person name="Chivian D."/>
            <person name="Giles B."/>
            <person name="Hazen T.C."/>
        </authorList>
    </citation>
    <scope>NUCLEOTIDE SEQUENCE [LARGE SCALE GENOMIC DNA]</scope>
    <source>
        <strain evidence="8">ATCC 14822 / DSM 2638 / NCIMB 8403 / VKM B-1763</strain>
    </source>
</reference>
<dbReference type="SUPFAM" id="SSF48019">
    <property type="entry name" value="post-AAA+ oligomerization domain-like"/>
    <property type="match status" value="1"/>
</dbReference>
<dbReference type="FunFam" id="1.20.272.10:FF:000001">
    <property type="entry name" value="Putative AAA family ATPase"/>
    <property type="match status" value="1"/>
</dbReference>
<feature type="compositionally biased region" description="Basic residues" evidence="5">
    <location>
        <begin position="402"/>
        <end position="414"/>
    </location>
</feature>
<keyword evidence="8" id="KW-1185">Reference proteome</keyword>
<evidence type="ECO:0000259" key="6">
    <source>
        <dbReference type="SMART" id="SM00382"/>
    </source>
</evidence>
<dbReference type="Gene3D" id="1.20.272.10">
    <property type="match status" value="1"/>
</dbReference>
<dbReference type="GO" id="GO:0008047">
    <property type="term" value="F:enzyme activator activity"/>
    <property type="evidence" value="ECO:0007669"/>
    <property type="project" value="TreeGrafter"/>
</dbReference>
<dbReference type="GO" id="GO:0000731">
    <property type="term" value="P:DNA synthesis involved in DNA repair"/>
    <property type="evidence" value="ECO:0007669"/>
    <property type="project" value="TreeGrafter"/>
</dbReference>
<dbReference type="InterPro" id="IPR008921">
    <property type="entry name" value="DNA_pol3_clamp-load_cplx_C"/>
</dbReference>
<dbReference type="EMBL" id="CP001649">
    <property type="protein sequence ID" value="ACS80022.1"/>
    <property type="molecule type" value="Genomic_DNA"/>
</dbReference>
<evidence type="ECO:0000256" key="5">
    <source>
        <dbReference type="SAM" id="MobiDB-lite"/>
    </source>
</evidence>
<sequence length="420" mass="47503">MKLELTDNQPLADRIRPKKIDEFFGQNHIRERVEAFERSKRLPSLLLFGPPGCGKSTLAMLLAKSTGRHFMRISAPESGITALRKQLAGMDILILDELHRFSKAQQDFFLPILESGEITLLATTTENPSFSVTRQLLSRLHVLRLRSLGKTDLLAICNRACEELEIELSEDSLNLITSMAGGDGRSLLNLLEYTSQLPAEKREAENLRKILPETVIRGDRDGDSHYELASALIKSIRGSDPDAALYYLGCLIESGEDPKFITRRLIISAGEDIGLADPYAMTMAVSCQQAVEFIGMPEGFIPLSEAVVYLALAPKSNSTYAAYHTVKQEIRQNGMLPVPLHLRNATTSLQKEWGYGRNYLYPHSYPNSYVEQEYLPPEIADRMFYDPKDQGEEPRLNAWLKGQRRPRRQRKRPEPKKWGK</sequence>
<dbReference type="InterPro" id="IPR003593">
    <property type="entry name" value="AAA+_ATPase"/>
</dbReference>
<dbReference type="InterPro" id="IPR008824">
    <property type="entry name" value="RuvB-like_N"/>
</dbReference>
<dbReference type="HOGENOM" id="CLU_017985_0_3_7"/>